<proteinExistence type="predicted"/>
<dbReference type="EMBL" id="UOEQ01000061">
    <property type="protein sequence ID" value="VAW15097.1"/>
    <property type="molecule type" value="Genomic_DNA"/>
</dbReference>
<name>A0A3B0TP15_9ZZZZ</name>
<organism evidence="1">
    <name type="scientific">hydrothermal vent metagenome</name>
    <dbReference type="NCBI Taxonomy" id="652676"/>
    <lineage>
        <taxon>unclassified sequences</taxon>
        <taxon>metagenomes</taxon>
        <taxon>ecological metagenomes</taxon>
    </lineage>
</organism>
<dbReference type="AlphaFoldDB" id="A0A3B0TP15"/>
<sequence length="49" mass="5466">MGYRLLQGRHFVSSVWLNVGLLSLQQFGSNLQQLGESLAIIGDILYLNC</sequence>
<reference evidence="1" key="1">
    <citation type="submission" date="2018-06" db="EMBL/GenBank/DDBJ databases">
        <authorList>
            <person name="Zhirakovskaya E."/>
        </authorList>
    </citation>
    <scope>NUCLEOTIDE SEQUENCE</scope>
</reference>
<gene>
    <name evidence="1" type="ORF">MNBD_ALPHA11-1426</name>
</gene>
<evidence type="ECO:0000313" key="1">
    <source>
        <dbReference type="EMBL" id="VAW15097.1"/>
    </source>
</evidence>
<protein>
    <submittedName>
        <fullName evidence="1">Uncharacterized protein</fullName>
    </submittedName>
</protein>
<accession>A0A3B0TP15</accession>